<dbReference type="PANTHER" id="PTHR30006:SF3">
    <property type="entry name" value="THIAMINE-BINDING PERIPLASMIC PROTEIN"/>
    <property type="match status" value="1"/>
</dbReference>
<keyword evidence="4" id="KW-0574">Periplasm</keyword>
<keyword evidence="3" id="KW-0732">Signal</keyword>
<dbReference type="SUPFAM" id="SSF53850">
    <property type="entry name" value="Periplasmic binding protein-like II"/>
    <property type="match status" value="1"/>
</dbReference>
<evidence type="ECO:0000256" key="4">
    <source>
        <dbReference type="ARBA" id="ARBA00022764"/>
    </source>
</evidence>
<evidence type="ECO:0000256" key="2">
    <source>
        <dbReference type="ARBA" id="ARBA00022448"/>
    </source>
</evidence>
<comment type="subcellular location">
    <subcellularLocation>
        <location evidence="1">Periplasm</location>
    </subcellularLocation>
</comment>
<dbReference type="GO" id="GO:0015888">
    <property type="term" value="P:thiamine transport"/>
    <property type="evidence" value="ECO:0007669"/>
    <property type="project" value="TreeGrafter"/>
</dbReference>
<accession>A0A934QAE0</accession>
<feature type="region of interest" description="Disordered" evidence="5">
    <location>
        <begin position="1"/>
        <end position="21"/>
    </location>
</feature>
<keyword evidence="2" id="KW-0813">Transport</keyword>
<evidence type="ECO:0000313" key="6">
    <source>
        <dbReference type="EMBL" id="MBK0420478.1"/>
    </source>
</evidence>
<organism evidence="6 7">
    <name type="scientific">Leucobacter edaphi</name>
    <dbReference type="NCBI Taxonomy" id="2796472"/>
    <lineage>
        <taxon>Bacteria</taxon>
        <taxon>Bacillati</taxon>
        <taxon>Actinomycetota</taxon>
        <taxon>Actinomycetes</taxon>
        <taxon>Micrococcales</taxon>
        <taxon>Microbacteriaceae</taxon>
        <taxon>Leucobacter</taxon>
    </lineage>
</organism>
<gene>
    <name evidence="6" type="ORF">JD292_00050</name>
</gene>
<dbReference type="CDD" id="cd13589">
    <property type="entry name" value="PBP2_polyamine_RpCGA009"/>
    <property type="match status" value="1"/>
</dbReference>
<evidence type="ECO:0000256" key="1">
    <source>
        <dbReference type="ARBA" id="ARBA00004418"/>
    </source>
</evidence>
<dbReference type="InterPro" id="IPR006059">
    <property type="entry name" value="SBP"/>
</dbReference>
<protein>
    <submittedName>
        <fullName evidence="6">ABC transporter substrate-binding protein</fullName>
    </submittedName>
</protein>
<dbReference type="Pfam" id="PF13416">
    <property type="entry name" value="SBP_bac_8"/>
    <property type="match status" value="1"/>
</dbReference>
<evidence type="ECO:0000256" key="5">
    <source>
        <dbReference type="SAM" id="MobiDB-lite"/>
    </source>
</evidence>
<dbReference type="Proteomes" id="UP000618733">
    <property type="component" value="Unassembled WGS sequence"/>
</dbReference>
<evidence type="ECO:0000256" key="3">
    <source>
        <dbReference type="ARBA" id="ARBA00022729"/>
    </source>
</evidence>
<proteinExistence type="predicted"/>
<dbReference type="RefSeq" id="WP_200130704.1">
    <property type="nucleotide sequence ID" value="NZ_JAEHOI010000001.1"/>
</dbReference>
<dbReference type="AlphaFoldDB" id="A0A934QAE0"/>
<reference evidence="6" key="1">
    <citation type="submission" date="2020-12" db="EMBL/GenBank/DDBJ databases">
        <title>Leucobacter sp. CAS2, isolated from Chromium sludge.</title>
        <authorList>
            <person name="Xu Z."/>
        </authorList>
    </citation>
    <scope>NUCLEOTIDE SEQUENCE</scope>
    <source>
        <strain evidence="6">CSA2</strain>
    </source>
</reference>
<dbReference type="GO" id="GO:0030976">
    <property type="term" value="F:thiamine pyrophosphate binding"/>
    <property type="evidence" value="ECO:0007669"/>
    <property type="project" value="TreeGrafter"/>
</dbReference>
<sequence length="386" mass="41209">MTKLSRNGSGSGSGRRPRARGRGAAAVALLGAATLLLAACSSGSAAPAEQERDYGTPAAGKIKEGILEGTTLTYAGPGGIFQEGQDKAIWQPMAKESGATMQMDAFDAGKLKAMVDSKNVTWDIVDTSQVDSARGCGTLYEKIDRSKIDTSKLPEGTLTDECMIPNVMYGFVIAYNKDKFGDNPPKSAADFFDTKKFPGKRTVPATTYVDPQNMEFPLMADGVDLDNLKPEHIDQAIKKYKSLGKDGIVWTTGAQAQQQLESGEAVMGFVWSGRGYGAADAGAPIAPVWDEWLVAIDSTAIPKGAKDKGASEAAINYFLGADQQAKMTELNSMSPVNVDAKPQVDDTLSEWLASSRFETGRVPDIDFWVKNYDAMAAAWATWVTGA</sequence>
<dbReference type="Gene3D" id="3.40.190.10">
    <property type="entry name" value="Periplasmic binding protein-like II"/>
    <property type="match status" value="2"/>
</dbReference>
<name>A0A934QAE0_9MICO</name>
<dbReference type="GO" id="GO:0030288">
    <property type="term" value="C:outer membrane-bounded periplasmic space"/>
    <property type="evidence" value="ECO:0007669"/>
    <property type="project" value="TreeGrafter"/>
</dbReference>
<comment type="caution">
    <text evidence="6">The sequence shown here is derived from an EMBL/GenBank/DDBJ whole genome shotgun (WGS) entry which is preliminary data.</text>
</comment>
<keyword evidence="7" id="KW-1185">Reference proteome</keyword>
<dbReference type="EMBL" id="JAEHOI010000001">
    <property type="protein sequence ID" value="MBK0420478.1"/>
    <property type="molecule type" value="Genomic_DNA"/>
</dbReference>
<evidence type="ECO:0000313" key="7">
    <source>
        <dbReference type="Proteomes" id="UP000618733"/>
    </source>
</evidence>
<dbReference type="PANTHER" id="PTHR30006">
    <property type="entry name" value="THIAMINE-BINDING PERIPLASMIC PROTEIN-RELATED"/>
    <property type="match status" value="1"/>
</dbReference>
<dbReference type="GO" id="GO:0030975">
    <property type="term" value="F:thiamine binding"/>
    <property type="evidence" value="ECO:0007669"/>
    <property type="project" value="TreeGrafter"/>
</dbReference>